<dbReference type="Pfam" id="PF01255">
    <property type="entry name" value="Prenyltransf"/>
    <property type="match status" value="1"/>
</dbReference>
<dbReference type="OrthoDB" id="4191603at2"/>
<name>A0A401U8F8_9BACT</name>
<evidence type="ECO:0000256" key="1">
    <source>
        <dbReference type="ARBA" id="ARBA00022679"/>
    </source>
</evidence>
<comment type="cofactor">
    <cofactor evidence="2">
        <name>Mg(2+)</name>
        <dbReference type="ChEBI" id="CHEBI:18420"/>
    </cofactor>
    <text evidence="2">Binds 2 magnesium ions per subunit.</text>
</comment>
<gene>
    <name evidence="3" type="ORF">SanaruYs_14020</name>
</gene>
<evidence type="ECO:0000313" key="3">
    <source>
        <dbReference type="EMBL" id="GCC51182.1"/>
    </source>
</evidence>
<keyword evidence="2" id="KW-0479">Metal-binding</keyword>
<comment type="subunit">
    <text evidence="2">Homodimer.</text>
</comment>
<dbReference type="InterPro" id="IPR001441">
    <property type="entry name" value="UPP_synth-like"/>
</dbReference>
<dbReference type="GO" id="GO:0016094">
    <property type="term" value="P:polyprenol biosynthetic process"/>
    <property type="evidence" value="ECO:0007669"/>
    <property type="project" value="TreeGrafter"/>
</dbReference>
<sequence length="250" mass="28640">MASYREHIDPNNLPRHIAVIMDGNGRWAKKKGALRIFGHRNAIQSVKDVTEACGELGIKYLTLYAFSTENWGRPKEEVDGLMELLVNTLKKEIKTLMDNRVKLKTIGDTSHLPQECQNNLQWAKDTTQGNEGLTLILALSYSGRWEITEAVKKLANEVKKGNLEPSAITDKDIENYLETSGIPDPELLIRTSGELRISNFLLWQIAYSELYITPTLWPDFRKENLYEAIWSYQQRERRFGKTSEQLNPVG</sequence>
<evidence type="ECO:0000256" key="2">
    <source>
        <dbReference type="HAMAP-Rule" id="MF_01139"/>
    </source>
</evidence>
<feature type="binding site" evidence="2">
    <location>
        <position position="27"/>
    </location>
    <ligand>
        <name>substrate</name>
    </ligand>
</feature>
<comment type="caution">
    <text evidence="3">The sequence shown here is derived from an EMBL/GenBank/DDBJ whole genome shotgun (WGS) entry which is preliminary data.</text>
</comment>
<dbReference type="HAMAP" id="MF_01139">
    <property type="entry name" value="ISPT"/>
    <property type="match status" value="1"/>
</dbReference>
<accession>A0A401U8F8</accession>
<feature type="binding site" evidence="2">
    <location>
        <position position="190"/>
    </location>
    <ligand>
        <name>substrate</name>
    </ligand>
</feature>
<feature type="binding site" evidence="2">
    <location>
        <begin position="23"/>
        <end position="26"/>
    </location>
    <ligand>
        <name>substrate</name>
    </ligand>
</feature>
<keyword evidence="1 2" id="KW-0808">Transferase</keyword>
<dbReference type="InterPro" id="IPR018520">
    <property type="entry name" value="UPP_synth-like_CS"/>
</dbReference>
<dbReference type="EC" id="2.5.1.-" evidence="2"/>
<dbReference type="AlphaFoldDB" id="A0A401U8F8"/>
<feature type="binding site" evidence="2">
    <location>
        <begin position="196"/>
        <end position="198"/>
    </location>
    <ligand>
        <name>substrate</name>
    </ligand>
</feature>
<dbReference type="GO" id="GO:0045547">
    <property type="term" value="F:ditrans,polycis-polyprenyl diphosphate synthase [(2E,6E)-farnesyl diphosphate specific] activity"/>
    <property type="evidence" value="ECO:0007669"/>
    <property type="project" value="TreeGrafter"/>
</dbReference>
<dbReference type="InterPro" id="IPR036424">
    <property type="entry name" value="UPP_synth-like_sf"/>
</dbReference>
<dbReference type="Gene3D" id="3.40.1180.10">
    <property type="entry name" value="Decaprenyl diphosphate synthase-like"/>
    <property type="match status" value="1"/>
</dbReference>
<dbReference type="PANTHER" id="PTHR10291">
    <property type="entry name" value="DEHYDRODOLICHYL DIPHOSPHATE SYNTHASE FAMILY MEMBER"/>
    <property type="match status" value="1"/>
</dbReference>
<feature type="binding site" evidence="2">
    <location>
        <position position="35"/>
    </location>
    <ligand>
        <name>substrate</name>
    </ligand>
</feature>
<organism evidence="3 4">
    <name type="scientific">Chryseotalea sanaruensis</name>
    <dbReference type="NCBI Taxonomy" id="2482724"/>
    <lineage>
        <taxon>Bacteria</taxon>
        <taxon>Pseudomonadati</taxon>
        <taxon>Bacteroidota</taxon>
        <taxon>Cytophagia</taxon>
        <taxon>Cytophagales</taxon>
        <taxon>Chryseotaleaceae</taxon>
        <taxon>Chryseotalea</taxon>
    </lineage>
</organism>
<dbReference type="CDD" id="cd00475">
    <property type="entry name" value="Cis_IPPS"/>
    <property type="match status" value="1"/>
</dbReference>
<proteinExistence type="inferred from homology"/>
<evidence type="ECO:0000313" key="4">
    <source>
        <dbReference type="Proteomes" id="UP000288227"/>
    </source>
</evidence>
<dbReference type="EMBL" id="BHXQ01000002">
    <property type="protein sequence ID" value="GCC51182.1"/>
    <property type="molecule type" value="Genomic_DNA"/>
</dbReference>
<feature type="binding site" evidence="2">
    <location>
        <begin position="67"/>
        <end position="69"/>
    </location>
    <ligand>
        <name>substrate</name>
    </ligand>
</feature>
<dbReference type="Proteomes" id="UP000288227">
    <property type="component" value="Unassembled WGS sequence"/>
</dbReference>
<dbReference type="PANTHER" id="PTHR10291:SF0">
    <property type="entry name" value="DEHYDRODOLICHYL DIPHOSPHATE SYNTHASE 2"/>
    <property type="match status" value="1"/>
</dbReference>
<feature type="binding site" evidence="2">
    <location>
        <position position="39"/>
    </location>
    <ligand>
        <name>substrate</name>
    </ligand>
</feature>
<dbReference type="SUPFAM" id="SSF64005">
    <property type="entry name" value="Undecaprenyl diphosphate synthase"/>
    <property type="match status" value="1"/>
</dbReference>
<comment type="similarity">
    <text evidence="2">Belongs to the UPP synthase family.</text>
</comment>
<feature type="active site" description="Proton acceptor" evidence="2">
    <location>
        <position position="70"/>
    </location>
</feature>
<feature type="binding site" evidence="2">
    <location>
        <position position="73"/>
    </location>
    <ligand>
        <name>substrate</name>
    </ligand>
</feature>
<reference evidence="3 4" key="1">
    <citation type="submission" date="2018-11" db="EMBL/GenBank/DDBJ databases">
        <title>Chryseotalea sanarue gen. nov., sp., nov., a member of the family Cytophagaceae, isolated from a brackish lake in Hamamatsu Japan.</title>
        <authorList>
            <person name="Maejima Y."/>
            <person name="Iino T."/>
            <person name="Muraguchi Y."/>
            <person name="Fukuda K."/>
            <person name="Ohkuma M."/>
            <person name="Moriuchi R."/>
            <person name="Dohra H."/>
            <person name="Kimbara K."/>
            <person name="Shintani M."/>
        </authorList>
    </citation>
    <scope>NUCLEOTIDE SEQUENCE [LARGE SCALE GENOMIC DNA]</scope>
    <source>
        <strain evidence="3 4">Ys</strain>
    </source>
</reference>
<dbReference type="FunFam" id="3.40.1180.10:FF:000001">
    <property type="entry name" value="(2E,6E)-farnesyl-diphosphate-specific ditrans,polycis-undecaprenyl-diphosphate synthase"/>
    <property type="match status" value="1"/>
</dbReference>
<feature type="binding site" evidence="2">
    <location>
        <position position="209"/>
    </location>
    <ligand>
        <name>Mg(2+)</name>
        <dbReference type="ChEBI" id="CHEBI:18420"/>
    </ligand>
</feature>
<keyword evidence="4" id="KW-1185">Reference proteome</keyword>
<comment type="function">
    <text evidence="2">Catalyzes the condensation of isopentenyl diphosphate (IPP) with allylic pyrophosphates generating different type of terpenoids.</text>
</comment>
<dbReference type="NCBIfam" id="NF011405">
    <property type="entry name" value="PRK14830.1"/>
    <property type="match status" value="1"/>
</dbReference>
<feature type="binding site" evidence="2">
    <location>
        <position position="22"/>
    </location>
    <ligand>
        <name>Mg(2+)</name>
        <dbReference type="ChEBI" id="CHEBI:18420"/>
    </ligand>
</feature>
<dbReference type="NCBIfam" id="TIGR00055">
    <property type="entry name" value="uppS"/>
    <property type="match status" value="1"/>
</dbReference>
<feature type="active site" evidence="2">
    <location>
        <position position="22"/>
    </location>
</feature>
<protein>
    <recommendedName>
        <fullName evidence="2">Isoprenyl transferase</fullName>
        <ecNumber evidence="2">2.5.1.-</ecNumber>
    </recommendedName>
</protein>
<dbReference type="GO" id="GO:0000287">
    <property type="term" value="F:magnesium ion binding"/>
    <property type="evidence" value="ECO:0007669"/>
    <property type="project" value="UniProtKB-UniRule"/>
</dbReference>
<dbReference type="PROSITE" id="PS01066">
    <property type="entry name" value="UPP_SYNTHASE"/>
    <property type="match status" value="1"/>
</dbReference>
<feature type="binding site" evidence="2">
    <location>
        <position position="71"/>
    </location>
    <ligand>
        <name>substrate</name>
    </ligand>
</feature>
<keyword evidence="2" id="KW-0460">Magnesium</keyword>